<feature type="chain" id="PRO_5045938823" evidence="5">
    <location>
        <begin position="18"/>
        <end position="373"/>
    </location>
</feature>
<proteinExistence type="predicted"/>
<keyword evidence="3" id="KW-1015">Disulfide bond</keyword>
<evidence type="ECO:0000256" key="1">
    <source>
        <dbReference type="ARBA" id="ARBA00004196"/>
    </source>
</evidence>
<accession>A0ABZ2YUB7</accession>
<evidence type="ECO:0000256" key="3">
    <source>
        <dbReference type="ARBA" id="ARBA00023157"/>
    </source>
</evidence>
<dbReference type="PANTHER" id="PTHR42852">
    <property type="entry name" value="THIOL:DISULFIDE INTERCHANGE PROTEIN DSBE"/>
    <property type="match status" value="1"/>
</dbReference>
<dbReference type="Pfam" id="PF13905">
    <property type="entry name" value="Thioredoxin_8"/>
    <property type="match status" value="1"/>
</dbReference>
<feature type="signal peptide" evidence="5">
    <location>
        <begin position="1"/>
        <end position="17"/>
    </location>
</feature>
<dbReference type="Proteomes" id="UP001485459">
    <property type="component" value="Chromosome"/>
</dbReference>
<dbReference type="PANTHER" id="PTHR42852:SF6">
    <property type="entry name" value="THIOL:DISULFIDE INTERCHANGE PROTEIN DSBE"/>
    <property type="match status" value="1"/>
</dbReference>
<dbReference type="SUPFAM" id="SSF52833">
    <property type="entry name" value="Thioredoxin-like"/>
    <property type="match status" value="1"/>
</dbReference>
<dbReference type="InterPro" id="IPR012336">
    <property type="entry name" value="Thioredoxin-like_fold"/>
</dbReference>
<protein>
    <submittedName>
        <fullName evidence="7">TlpA disulfide reductase family protein</fullName>
    </submittedName>
</protein>
<dbReference type="InterPro" id="IPR025380">
    <property type="entry name" value="DUF4369"/>
</dbReference>
<dbReference type="Gene3D" id="3.40.30.10">
    <property type="entry name" value="Glutaredoxin"/>
    <property type="match status" value="1"/>
</dbReference>
<feature type="domain" description="Thioredoxin" evidence="6">
    <location>
        <begin position="233"/>
        <end position="373"/>
    </location>
</feature>
<dbReference type="InterPro" id="IPR013766">
    <property type="entry name" value="Thioredoxin_domain"/>
</dbReference>
<dbReference type="PROSITE" id="PS00194">
    <property type="entry name" value="THIOREDOXIN_1"/>
    <property type="match status" value="1"/>
</dbReference>
<keyword evidence="5" id="KW-0732">Signal</keyword>
<comment type="subcellular location">
    <subcellularLocation>
        <location evidence="1">Cell envelope</location>
    </subcellularLocation>
</comment>
<organism evidence="7 8">
    <name type="scientific">Chitinophaga pollutisoli</name>
    <dbReference type="NCBI Taxonomy" id="3133966"/>
    <lineage>
        <taxon>Bacteria</taxon>
        <taxon>Pseudomonadati</taxon>
        <taxon>Bacteroidota</taxon>
        <taxon>Chitinophagia</taxon>
        <taxon>Chitinophagales</taxon>
        <taxon>Chitinophagaceae</taxon>
        <taxon>Chitinophaga</taxon>
    </lineage>
</organism>
<dbReference type="InterPro" id="IPR050553">
    <property type="entry name" value="Thioredoxin_ResA/DsbE_sf"/>
</dbReference>
<dbReference type="PROSITE" id="PS51352">
    <property type="entry name" value="THIOREDOXIN_2"/>
    <property type="match status" value="1"/>
</dbReference>
<reference evidence="8" key="1">
    <citation type="submission" date="2024-03" db="EMBL/GenBank/DDBJ databases">
        <title>Chitinophaga horti sp. nov., isolated from garden soil.</title>
        <authorList>
            <person name="Lee D.S."/>
            <person name="Han D.M."/>
            <person name="Baek J.H."/>
            <person name="Choi D.G."/>
            <person name="Jeon J.H."/>
            <person name="Jeon C.O."/>
        </authorList>
    </citation>
    <scope>NUCLEOTIDE SEQUENCE [LARGE SCALE GENOMIC DNA]</scope>
    <source>
        <strain evidence="8">GPA1</strain>
    </source>
</reference>
<dbReference type="CDD" id="cd02966">
    <property type="entry name" value="TlpA_like_family"/>
    <property type="match status" value="1"/>
</dbReference>
<evidence type="ECO:0000256" key="5">
    <source>
        <dbReference type="SAM" id="SignalP"/>
    </source>
</evidence>
<sequence>MKKWILALSLLPMAATAQQRFTIEGKIADWKGTDSLMLIRHLGADFTQERVVAKDGHFTYTGEFTTHGTIAFRLDHPGRPDRKNVSRDNISLWLEPGTITITGRDSLKTAAIKGGQLNTDAVALKKATDPISAKLSSLRMNAMKATEEERASPAFKKVDEEYAKLVGELIAANADFIRKHPNSPVALAALKQLAGPRIDYEKIAPLYEGMSAKMKASADGTELGERLRVAAQTTTGVVMPNFVSYDTLRAPLELKTVLAGSKLTLVDFWASWCGPCRAENPNVVKAFEAFNAKGFNIISVSLDDNAGRWKAAIIKDGMPWYHVSSLQKWDEPIAKQFGVNAVPDNFLLDEKGKVVGRGLKGEALYKAIEARLR</sequence>
<dbReference type="InterPro" id="IPR036249">
    <property type="entry name" value="Thioredoxin-like_sf"/>
</dbReference>
<dbReference type="InterPro" id="IPR017937">
    <property type="entry name" value="Thioredoxin_CS"/>
</dbReference>
<keyword evidence="8" id="KW-1185">Reference proteome</keyword>
<keyword evidence="2" id="KW-0201">Cytochrome c-type biogenesis</keyword>
<evidence type="ECO:0000313" key="8">
    <source>
        <dbReference type="Proteomes" id="UP001485459"/>
    </source>
</evidence>
<dbReference type="RefSeq" id="WP_341837890.1">
    <property type="nucleotide sequence ID" value="NZ_CP149822.1"/>
</dbReference>
<evidence type="ECO:0000256" key="2">
    <source>
        <dbReference type="ARBA" id="ARBA00022748"/>
    </source>
</evidence>
<name>A0ABZ2YUB7_9BACT</name>
<evidence type="ECO:0000256" key="4">
    <source>
        <dbReference type="ARBA" id="ARBA00023284"/>
    </source>
</evidence>
<dbReference type="EMBL" id="CP149822">
    <property type="protein sequence ID" value="WZN43068.1"/>
    <property type="molecule type" value="Genomic_DNA"/>
</dbReference>
<keyword evidence="4" id="KW-0676">Redox-active center</keyword>
<dbReference type="Pfam" id="PF14289">
    <property type="entry name" value="DUF4369"/>
    <property type="match status" value="1"/>
</dbReference>
<evidence type="ECO:0000259" key="6">
    <source>
        <dbReference type="PROSITE" id="PS51352"/>
    </source>
</evidence>
<evidence type="ECO:0000313" key="7">
    <source>
        <dbReference type="EMBL" id="WZN43068.1"/>
    </source>
</evidence>
<gene>
    <name evidence="7" type="ORF">WJU16_08485</name>
</gene>